<feature type="signal peptide" evidence="1">
    <location>
        <begin position="1"/>
        <end position="22"/>
    </location>
</feature>
<reference evidence="2" key="1">
    <citation type="submission" date="2025-02" db="EMBL/GenBank/DDBJ databases">
        <authorList>
            <consortium name="NCBI Genome Project"/>
        </authorList>
    </citation>
    <scope>NUCLEOTIDE SEQUENCE</scope>
</reference>
<dbReference type="RefSeq" id="XP_059600883.1">
    <property type="nucleotide sequence ID" value="XM_059748295.1"/>
</dbReference>
<keyword evidence="1" id="KW-0732">Signal</keyword>
<feature type="chain" id="PRO_5044861479" evidence="1">
    <location>
        <begin position="23"/>
        <end position="132"/>
    </location>
</feature>
<accession>A0AAJ8BQ43</accession>
<proteinExistence type="predicted"/>
<name>A0AAJ8BQ43_ASPNG</name>
<dbReference type="AlphaFoldDB" id="A0AAJ8BQ43"/>
<reference evidence="2" key="2">
    <citation type="submission" date="2025-08" db="UniProtKB">
        <authorList>
            <consortium name="RefSeq"/>
        </authorList>
    </citation>
    <scope>IDENTIFICATION</scope>
</reference>
<gene>
    <name evidence="2" type="ORF">An07g02580</name>
</gene>
<sequence length="132" mass="15429">MSLPLHLLLLLLRLLLVPLTTALPRELTPAQRLRKKELCEELAMRQEAEKLKRKILHEKEDLWAAREEWHREQIKALEEAKEEDMVAARKDRDEESAAVQKVVKELKSKCARPILCVRICMIMNVYALGRLP</sequence>
<protein>
    <submittedName>
        <fullName evidence="2">Uncharacterized protein</fullName>
    </submittedName>
</protein>
<dbReference type="GeneID" id="84591307"/>
<dbReference type="VEuPathDB" id="FungiDB:An07g02580"/>
<dbReference type="KEGG" id="ang:An07g02580"/>
<evidence type="ECO:0000313" key="2">
    <source>
        <dbReference type="RefSeq" id="XP_059600883.1"/>
    </source>
</evidence>
<evidence type="ECO:0000256" key="1">
    <source>
        <dbReference type="SAM" id="SignalP"/>
    </source>
</evidence>
<organism evidence="2">
    <name type="scientific">Aspergillus niger</name>
    <dbReference type="NCBI Taxonomy" id="5061"/>
    <lineage>
        <taxon>Eukaryota</taxon>
        <taxon>Fungi</taxon>
        <taxon>Dikarya</taxon>
        <taxon>Ascomycota</taxon>
        <taxon>Pezizomycotina</taxon>
        <taxon>Eurotiomycetes</taxon>
        <taxon>Eurotiomycetidae</taxon>
        <taxon>Eurotiales</taxon>
        <taxon>Aspergillaceae</taxon>
        <taxon>Aspergillus</taxon>
        <taxon>Aspergillus subgen. Circumdati</taxon>
    </lineage>
</organism>